<reference evidence="3" key="1">
    <citation type="journal article" date="2015" name="PLoS Genet.">
        <title>The dynamic genome and transcriptome of the human fungal pathogen Blastomyces and close relative Emmonsia.</title>
        <authorList>
            <person name="Munoz J.F."/>
            <person name="Gauthier G.M."/>
            <person name="Desjardins C.A."/>
            <person name="Gallo J.E."/>
            <person name="Holder J."/>
            <person name="Sullivan T.D."/>
            <person name="Marty A.J."/>
            <person name="Carmen J.C."/>
            <person name="Chen Z."/>
            <person name="Ding L."/>
            <person name="Gujja S."/>
            <person name="Magrini V."/>
            <person name="Misas E."/>
            <person name="Mitreva M."/>
            <person name="Priest M."/>
            <person name="Saif S."/>
            <person name="Whiston E.A."/>
            <person name="Young S."/>
            <person name="Zeng Q."/>
            <person name="Goldman W.E."/>
            <person name="Mardis E.R."/>
            <person name="Taylor J.W."/>
            <person name="McEwen J.G."/>
            <person name="Clay O.K."/>
            <person name="Klein B.S."/>
            <person name="Cuomo C.A."/>
        </authorList>
    </citation>
    <scope>NUCLEOTIDE SEQUENCE [LARGE SCALE GENOMIC DNA]</scope>
    <source>
        <strain evidence="3">UAMH 3008</strain>
    </source>
</reference>
<protein>
    <submittedName>
        <fullName evidence="2">Uncharacterized protein</fullName>
    </submittedName>
</protein>
<dbReference type="Proteomes" id="UP000034164">
    <property type="component" value="Unassembled WGS sequence"/>
</dbReference>
<name>A0A0G2J9C8_9EURO</name>
<comment type="caution">
    <text evidence="2">The sequence shown here is derived from an EMBL/GenBank/DDBJ whole genome shotgun (WGS) entry which is preliminary data.</text>
</comment>
<dbReference type="VEuPathDB" id="FungiDB:EMCG_01945"/>
<dbReference type="OrthoDB" id="10457260at2759"/>
<dbReference type="AlphaFoldDB" id="A0A0G2J9C8"/>
<accession>A0A0G2J9C8</accession>
<gene>
    <name evidence="2" type="ORF">EMCG_01945</name>
</gene>
<proteinExistence type="predicted"/>
<evidence type="ECO:0000313" key="2">
    <source>
        <dbReference type="EMBL" id="KKZ63756.1"/>
    </source>
</evidence>
<organism evidence="2 3">
    <name type="scientific">[Emmonsia] crescens</name>
    <dbReference type="NCBI Taxonomy" id="73230"/>
    <lineage>
        <taxon>Eukaryota</taxon>
        <taxon>Fungi</taxon>
        <taxon>Dikarya</taxon>
        <taxon>Ascomycota</taxon>
        <taxon>Pezizomycotina</taxon>
        <taxon>Eurotiomycetes</taxon>
        <taxon>Eurotiomycetidae</taxon>
        <taxon>Onygenales</taxon>
        <taxon>Ajellomycetaceae</taxon>
        <taxon>Emergomyces</taxon>
    </lineage>
</organism>
<dbReference type="EMBL" id="LCZI01000926">
    <property type="protein sequence ID" value="KKZ63756.1"/>
    <property type="molecule type" value="Genomic_DNA"/>
</dbReference>
<evidence type="ECO:0000256" key="1">
    <source>
        <dbReference type="SAM" id="MobiDB-lite"/>
    </source>
</evidence>
<sequence>MVFEEKAEPSTPIPRHMFPVSPLKYPSITRSIRMEEARSNVRIDRAGAEHQNARQI</sequence>
<evidence type="ECO:0000313" key="3">
    <source>
        <dbReference type="Proteomes" id="UP000034164"/>
    </source>
</evidence>
<feature type="region of interest" description="Disordered" evidence="1">
    <location>
        <begin position="1"/>
        <end position="20"/>
    </location>
</feature>